<comment type="caution">
    <text evidence="1">The sequence shown here is derived from an EMBL/GenBank/DDBJ whole genome shotgun (WGS) entry which is preliminary data.</text>
</comment>
<evidence type="ECO:0000313" key="2">
    <source>
        <dbReference type="Proteomes" id="UP001320972"/>
    </source>
</evidence>
<organism evidence="1 2">
    <name type="scientific">Natronoglomus mannanivorans</name>
    <dbReference type="NCBI Taxonomy" id="2979990"/>
    <lineage>
        <taxon>Archaea</taxon>
        <taxon>Methanobacteriati</taxon>
        <taxon>Methanobacteriota</taxon>
        <taxon>Stenosarchaea group</taxon>
        <taxon>Halobacteria</taxon>
        <taxon>Halobacteriales</taxon>
        <taxon>Natrialbaceae</taxon>
        <taxon>Natronoglomus</taxon>
    </lineage>
</organism>
<gene>
    <name evidence="1" type="ORF">OB955_23480</name>
</gene>
<accession>A0ABT2QL84</accession>
<protein>
    <submittedName>
        <fullName evidence="1">Uncharacterized protein</fullName>
    </submittedName>
</protein>
<dbReference type="Proteomes" id="UP001320972">
    <property type="component" value="Unassembled WGS sequence"/>
</dbReference>
<dbReference type="RefSeq" id="WP_338009305.1">
    <property type="nucleotide sequence ID" value="NZ_JAOPKB010000022.1"/>
</dbReference>
<reference evidence="1 2" key="1">
    <citation type="submission" date="2022-09" db="EMBL/GenBank/DDBJ databases">
        <title>Enrichment on poylsaccharides allowed isolation of novel metabolic and taxonomic groups of Haloarchaea.</title>
        <authorList>
            <person name="Sorokin D.Y."/>
            <person name="Elcheninov A.G."/>
            <person name="Khizhniak T.V."/>
            <person name="Kolganova T.V."/>
            <person name="Kublanov I.V."/>
        </authorList>
    </citation>
    <scope>NUCLEOTIDE SEQUENCE [LARGE SCALE GENOMIC DNA]</scope>
    <source>
        <strain evidence="1 2">AArc-m2/3/4</strain>
    </source>
</reference>
<sequence>MSVRDVVSAYRSELTTVSERVYDARRRLFAEHFEGYVEDTYYFVPDSGYYCWPAQTDGVFEGYTEILPEERRALEPLLEAGFEFLGVGTSRVVCRFPPHTEDDLVVKIGRCGMGEAFGTGRHHNLVEAQISNANANANGDLPVLPSLFCEPRGRFAVYPYAQTVSEGEIGDERRGEVAAAVRERVPTLREAEFADPKNLCRWKGDLYTLDYCEFEGADFPLGVPAHVDHDEVIDAVDRLRRRGEKKDIDDPLRLVSPVLE</sequence>
<dbReference type="EMBL" id="JAOPKB010000022">
    <property type="protein sequence ID" value="MCU4975652.1"/>
    <property type="molecule type" value="Genomic_DNA"/>
</dbReference>
<proteinExistence type="predicted"/>
<name>A0ABT2QL84_9EURY</name>
<evidence type="ECO:0000313" key="1">
    <source>
        <dbReference type="EMBL" id="MCU4975652.1"/>
    </source>
</evidence>
<keyword evidence="2" id="KW-1185">Reference proteome</keyword>